<dbReference type="SUPFAM" id="SSF53254">
    <property type="entry name" value="Phosphoglycerate mutase-like"/>
    <property type="match status" value="1"/>
</dbReference>
<sequence length="195" mass="21818">MRLIFMRHGIPDLMYGNGKCTGQAKCVGQTNYPLSAAGCGKIEKSALELKENNTPHVIYSSPLLRCVQSSCILRPYFDCGIYFTEGLAEIYMGEWENLLFSEIKARYPQEYHRRGCAMGDYCVPGGESFREVQMRAAAVVRQAAAAAAADDTILFVTHIGVIRSLLCLYEDRPLAHLFEYSLDYGEYVEVSPSVF</sequence>
<dbReference type="SMART" id="SM00855">
    <property type="entry name" value="PGAM"/>
    <property type="match status" value="1"/>
</dbReference>
<dbReference type="InterPro" id="IPR029033">
    <property type="entry name" value="His_PPase_superfam"/>
</dbReference>
<dbReference type="CDD" id="cd07067">
    <property type="entry name" value="HP_PGM_like"/>
    <property type="match status" value="1"/>
</dbReference>
<protein>
    <submittedName>
        <fullName evidence="1">Histidine phosphatase family protein</fullName>
    </submittedName>
</protein>
<dbReference type="EMBL" id="BAABYW010000002">
    <property type="protein sequence ID" value="GAA6411518.1"/>
    <property type="molecule type" value="Genomic_DNA"/>
</dbReference>
<evidence type="ECO:0000313" key="2">
    <source>
        <dbReference type="Proteomes" id="UP001600943"/>
    </source>
</evidence>
<dbReference type="InterPro" id="IPR050275">
    <property type="entry name" value="PGM_Phosphatase"/>
</dbReference>
<dbReference type="PANTHER" id="PTHR48100:SF1">
    <property type="entry name" value="HISTIDINE PHOSPHATASE FAMILY PROTEIN-RELATED"/>
    <property type="match status" value="1"/>
</dbReference>
<dbReference type="Pfam" id="PF00300">
    <property type="entry name" value="His_Phos_1"/>
    <property type="match status" value="1"/>
</dbReference>
<dbReference type="PANTHER" id="PTHR48100">
    <property type="entry name" value="BROAD-SPECIFICITY PHOSPHATASE YOR283W-RELATED"/>
    <property type="match status" value="1"/>
</dbReference>
<proteinExistence type="predicted"/>
<organism evidence="1 2">
    <name type="scientific">Blautia hominis</name>
    <dbReference type="NCBI Taxonomy" id="2025493"/>
    <lineage>
        <taxon>Bacteria</taxon>
        <taxon>Bacillati</taxon>
        <taxon>Bacillota</taxon>
        <taxon>Clostridia</taxon>
        <taxon>Lachnospirales</taxon>
        <taxon>Lachnospiraceae</taxon>
        <taxon>Blautia</taxon>
    </lineage>
</organism>
<accession>A0ABQ0BJK1</accession>
<keyword evidence="2" id="KW-1185">Reference proteome</keyword>
<dbReference type="RefSeq" id="WP_104803308.1">
    <property type="nucleotide sequence ID" value="NZ_BAABYW010000002.1"/>
</dbReference>
<dbReference type="Gene3D" id="3.40.50.1240">
    <property type="entry name" value="Phosphoglycerate mutase-like"/>
    <property type="match status" value="1"/>
</dbReference>
<reference evidence="1 2" key="1">
    <citation type="submission" date="2024-04" db="EMBL/GenBank/DDBJ databases">
        <title>Defined microbial consortia suppress multidrug-resistant proinflammatory Enterobacteriaceae via ecological control.</title>
        <authorList>
            <person name="Furuichi M."/>
            <person name="Kawaguchi T."/>
            <person name="Pust M."/>
            <person name="Yasuma K."/>
            <person name="Plichta D."/>
            <person name="Hasegawa N."/>
            <person name="Ohya T."/>
            <person name="Bhattarai S."/>
            <person name="Sasajima S."/>
            <person name="Aoto Y."/>
            <person name="Tuganbaev T."/>
            <person name="Yaginuma M."/>
            <person name="Ueda M."/>
            <person name="Okahashi N."/>
            <person name="Amafuji K."/>
            <person name="Kiridooshi Y."/>
            <person name="Sugita K."/>
            <person name="Strazar M."/>
            <person name="Skelly A."/>
            <person name="Suda W."/>
            <person name="Hattori M."/>
            <person name="Nakamoto N."/>
            <person name="Caballero S."/>
            <person name="Norman J."/>
            <person name="Olle B."/>
            <person name="Tanoue T."/>
            <person name="Arita M."/>
            <person name="Bucci V."/>
            <person name="Atarashi K."/>
            <person name="Xavier R."/>
            <person name="Honda K."/>
        </authorList>
    </citation>
    <scope>NUCLEOTIDE SEQUENCE [LARGE SCALE GENOMIC DNA]</scope>
    <source>
        <strain evidence="2">k04-0078-D8-1</strain>
    </source>
</reference>
<gene>
    <name evidence="1" type="ORF">K040078D81_56350</name>
</gene>
<comment type="caution">
    <text evidence="1">The sequence shown here is derived from an EMBL/GenBank/DDBJ whole genome shotgun (WGS) entry which is preliminary data.</text>
</comment>
<evidence type="ECO:0000313" key="1">
    <source>
        <dbReference type="EMBL" id="GAA6411518.1"/>
    </source>
</evidence>
<dbReference type="InterPro" id="IPR013078">
    <property type="entry name" value="His_Pase_superF_clade-1"/>
</dbReference>
<dbReference type="Proteomes" id="UP001600943">
    <property type="component" value="Unassembled WGS sequence"/>
</dbReference>
<name>A0ABQ0BJK1_9FIRM</name>